<dbReference type="Proteomes" id="UP000823399">
    <property type="component" value="Unassembled WGS sequence"/>
</dbReference>
<dbReference type="EMBL" id="JABBWM010000031">
    <property type="protein sequence ID" value="KAG2107453.1"/>
    <property type="molecule type" value="Genomic_DNA"/>
</dbReference>
<dbReference type="OrthoDB" id="3267861at2759"/>
<dbReference type="RefSeq" id="XP_041292267.1">
    <property type="nucleotide sequence ID" value="XM_041429995.1"/>
</dbReference>
<keyword evidence="2" id="KW-1185">Reference proteome</keyword>
<organism evidence="1 2">
    <name type="scientific">Suillus discolor</name>
    <dbReference type="NCBI Taxonomy" id="1912936"/>
    <lineage>
        <taxon>Eukaryota</taxon>
        <taxon>Fungi</taxon>
        <taxon>Dikarya</taxon>
        <taxon>Basidiomycota</taxon>
        <taxon>Agaricomycotina</taxon>
        <taxon>Agaricomycetes</taxon>
        <taxon>Agaricomycetidae</taxon>
        <taxon>Boletales</taxon>
        <taxon>Suillineae</taxon>
        <taxon>Suillaceae</taxon>
        <taxon>Suillus</taxon>
    </lineage>
</organism>
<comment type="caution">
    <text evidence="1">The sequence shown here is derived from an EMBL/GenBank/DDBJ whole genome shotgun (WGS) entry which is preliminary data.</text>
</comment>
<reference evidence="1" key="1">
    <citation type="journal article" date="2020" name="New Phytol.">
        <title>Comparative genomics reveals dynamic genome evolution in host specialist ectomycorrhizal fungi.</title>
        <authorList>
            <person name="Lofgren L.A."/>
            <person name="Nguyen N.H."/>
            <person name="Vilgalys R."/>
            <person name="Ruytinx J."/>
            <person name="Liao H.L."/>
            <person name="Branco S."/>
            <person name="Kuo A."/>
            <person name="LaButti K."/>
            <person name="Lipzen A."/>
            <person name="Andreopoulos W."/>
            <person name="Pangilinan J."/>
            <person name="Riley R."/>
            <person name="Hundley H."/>
            <person name="Na H."/>
            <person name="Barry K."/>
            <person name="Grigoriev I.V."/>
            <person name="Stajich J.E."/>
            <person name="Kennedy P.G."/>
        </authorList>
    </citation>
    <scope>NUCLEOTIDE SEQUENCE</scope>
    <source>
        <strain evidence="1">FC423</strain>
    </source>
</reference>
<dbReference type="AlphaFoldDB" id="A0A9P7F6U9"/>
<feature type="non-terminal residue" evidence="1">
    <location>
        <position position="1"/>
    </location>
</feature>
<protein>
    <submittedName>
        <fullName evidence="1">Uncharacterized protein</fullName>
    </submittedName>
</protein>
<evidence type="ECO:0000313" key="2">
    <source>
        <dbReference type="Proteomes" id="UP000823399"/>
    </source>
</evidence>
<dbReference type="GeneID" id="64692254"/>
<gene>
    <name evidence="1" type="ORF">F5147DRAFT_526214</name>
</gene>
<evidence type="ECO:0000313" key="1">
    <source>
        <dbReference type="EMBL" id="KAG2107453.1"/>
    </source>
</evidence>
<proteinExistence type="predicted"/>
<feature type="non-terminal residue" evidence="1">
    <location>
        <position position="137"/>
    </location>
</feature>
<name>A0A9P7F6U9_9AGAM</name>
<sequence length="137" mass="15925">CRFLFPHEIVEESYYDATSKSVVFKCRDGTVNYFNPYILVFCRHNHDLKCILSGRAAKVAMFYITDYITKSDLKTHEMLLLLSRAITQVSSHPQDSEVEGAKQLLHKCVSQYIRQQQIHAQQAVRYLRGFSDDIPLH</sequence>
<accession>A0A9P7F6U9</accession>